<keyword evidence="5" id="KW-1185">Reference proteome</keyword>
<dbReference type="Pfam" id="PF20736">
    <property type="entry name" value="Glyco_hydro127M"/>
    <property type="match status" value="1"/>
</dbReference>
<name>A0A9W4XLQ4_9PLEO</name>
<dbReference type="InterPro" id="IPR049046">
    <property type="entry name" value="Beta-AFase-like_GH127_middle"/>
</dbReference>
<dbReference type="EMBL" id="CAOQHR010000006">
    <property type="protein sequence ID" value="CAI6336243.1"/>
    <property type="molecule type" value="Genomic_DNA"/>
</dbReference>
<gene>
    <name evidence="4" type="ORF">PDIGIT_LOCUS9336</name>
</gene>
<feature type="chain" id="PRO_5040910858" evidence="1">
    <location>
        <begin position="20"/>
        <end position="623"/>
    </location>
</feature>
<proteinExistence type="predicted"/>
<comment type="caution">
    <text evidence="4">The sequence shown here is derived from an EMBL/GenBank/DDBJ whole genome shotgun (WGS) entry which is preliminary data.</text>
</comment>
<sequence>MRARSILALCALGASPCAAQTIPPILVPEVGVSVHPFPMTQVKLSDSRWMDNQDRTLNYVKSINVDRLLYNFRASHKLSTNGAQANGGWDAPDFPFRTHAQGHYLTAWVNCYATLGDADCKQKATYFVAELAKCQANNAAAGFNTGYLSGFPESEFEKLEKRTLNNGNVPYYAVHKTMVGLLDAWHIMGDETARDVLLKMAAWVDGRTSKLSASQMQTMLGTEFGGMNDILAYIYQYTNDQKWLKVAQRFDHAAVFDPLANKEDRLNGNHANTQVPKWIGAAREYKSTGQTRYLDIARNAWDFTVNAHSYAIGGNSQAEHFRPPNAIAGYLRNDTAEHCNTYNMLKLTRDLWALDPEKTSYFDFYERALLNHLLGAQNPADQHGHITYFTPLNPGGKRGIGPAWGGGTWSTDYNSFWCCQGTGVETNTKLMDSIYFYDNSSLYVNLFTPSVLNWEERGVQVTQTTTYPINDTNTLKVTGSGDWTMRIRIPSWTANAEIKVNGQPAENVKADPGTYASLTRSWTSNDTVTVKLPMKLRKVAANDDQNTAALAFGPTILSGKYGNTVLNSVPKLDLGSVTRASGDDLVFSATADGKKVELGPFYDAHGFNYNVYWATSGSLPSTA</sequence>
<dbReference type="PANTHER" id="PTHR31151:SF0">
    <property type="entry name" value="PROLINE-TRNA LIGASE (DUF1680)"/>
    <property type="match status" value="1"/>
</dbReference>
<feature type="domain" description="Non-reducing end beta-L-arabinofuranosidase-like GH127 middle" evidence="3">
    <location>
        <begin position="442"/>
        <end position="534"/>
    </location>
</feature>
<reference evidence="4" key="1">
    <citation type="submission" date="2023-01" db="EMBL/GenBank/DDBJ databases">
        <authorList>
            <person name="Van Ghelder C."/>
            <person name="Rancurel C."/>
        </authorList>
    </citation>
    <scope>NUCLEOTIDE SEQUENCE</scope>
    <source>
        <strain evidence="4">CNCM I-4278</strain>
    </source>
</reference>
<protein>
    <submittedName>
        <fullName evidence="4">Uncharacterized protein</fullName>
    </submittedName>
</protein>
<organism evidence="4 5">
    <name type="scientific">Periconia digitata</name>
    <dbReference type="NCBI Taxonomy" id="1303443"/>
    <lineage>
        <taxon>Eukaryota</taxon>
        <taxon>Fungi</taxon>
        <taxon>Dikarya</taxon>
        <taxon>Ascomycota</taxon>
        <taxon>Pezizomycotina</taxon>
        <taxon>Dothideomycetes</taxon>
        <taxon>Pleosporomycetidae</taxon>
        <taxon>Pleosporales</taxon>
        <taxon>Massarineae</taxon>
        <taxon>Periconiaceae</taxon>
        <taxon>Periconia</taxon>
    </lineage>
</organism>
<dbReference type="Pfam" id="PF07944">
    <property type="entry name" value="Beta-AFase-like_GH127_cat"/>
    <property type="match status" value="1"/>
</dbReference>
<evidence type="ECO:0000259" key="2">
    <source>
        <dbReference type="Pfam" id="PF07944"/>
    </source>
</evidence>
<evidence type="ECO:0000313" key="4">
    <source>
        <dbReference type="EMBL" id="CAI6336243.1"/>
    </source>
</evidence>
<dbReference type="SUPFAM" id="SSF48208">
    <property type="entry name" value="Six-hairpin glycosidases"/>
    <property type="match status" value="1"/>
</dbReference>
<keyword evidence="1" id="KW-0732">Signal</keyword>
<evidence type="ECO:0000256" key="1">
    <source>
        <dbReference type="SAM" id="SignalP"/>
    </source>
</evidence>
<feature type="signal peptide" evidence="1">
    <location>
        <begin position="1"/>
        <end position="19"/>
    </location>
</feature>
<dbReference type="InterPro" id="IPR012878">
    <property type="entry name" value="Beta-AFase-like_GH127_cat"/>
</dbReference>
<feature type="domain" description="Non-reducing end beta-L-arabinofuranosidase-like GH127 catalytic" evidence="2">
    <location>
        <begin position="41"/>
        <end position="430"/>
    </location>
</feature>
<dbReference type="GO" id="GO:0005975">
    <property type="term" value="P:carbohydrate metabolic process"/>
    <property type="evidence" value="ECO:0007669"/>
    <property type="project" value="InterPro"/>
</dbReference>
<evidence type="ECO:0000259" key="3">
    <source>
        <dbReference type="Pfam" id="PF20736"/>
    </source>
</evidence>
<dbReference type="OrthoDB" id="5358475at2759"/>
<evidence type="ECO:0000313" key="5">
    <source>
        <dbReference type="Proteomes" id="UP001152607"/>
    </source>
</evidence>
<dbReference type="AlphaFoldDB" id="A0A9W4XLQ4"/>
<dbReference type="InterPro" id="IPR008928">
    <property type="entry name" value="6-hairpin_glycosidase_sf"/>
</dbReference>
<accession>A0A9W4XLQ4</accession>
<dbReference type="PANTHER" id="PTHR31151">
    <property type="entry name" value="PROLINE-TRNA LIGASE (DUF1680)"/>
    <property type="match status" value="1"/>
</dbReference>
<dbReference type="Proteomes" id="UP001152607">
    <property type="component" value="Unassembled WGS sequence"/>
</dbReference>